<dbReference type="SUPFAM" id="SSF53335">
    <property type="entry name" value="S-adenosyl-L-methionine-dependent methyltransferases"/>
    <property type="match status" value="1"/>
</dbReference>
<keyword evidence="2" id="KW-0489">Methyltransferase</keyword>
<accession>A0A6B0GUP3</accession>
<reference evidence="2 3" key="1">
    <citation type="submission" date="2019-12" db="EMBL/GenBank/DDBJ databases">
        <title>Halocatena pleomorpha gen. nov. sp. nov., an extremely halophilic archaeon of family Halobacteriaceae isolated from saltpan soil.</title>
        <authorList>
            <person name="Pal Y."/>
            <person name="Verma A."/>
            <person name="Krishnamurthi S."/>
            <person name="Kumar P."/>
        </authorList>
    </citation>
    <scope>NUCLEOTIDE SEQUENCE [LARGE SCALE GENOMIC DNA]</scope>
    <source>
        <strain evidence="2 3">JCM 16495</strain>
    </source>
</reference>
<protein>
    <submittedName>
        <fullName evidence="2">Methyltransferase domain-containing protein</fullName>
    </submittedName>
</protein>
<sequence length="334" mass="38081">MERRHGKPVDPRQFKQDDLADLAGAVETNRRRAESFDEDERVTVERCPVCDAGERSVVRRAFGYEYAQCGDCTHVYLTTRPTERALFDHLATSETLSSVYTDDRQRAYRREHITEPKFDFALEHVDADTGRWLDVGCGMGESVDYLRSKGWAAEGIEPSEECVRAAREAFDVDLIDRSLDEFAATTPEGSYDVVSLFGILVMNPDPLAQLRQVRRLLGEDGYVVLGDAHYDSVSSMVQRTIPDRAHRHSIPPVGMHQFTGDSIGRMFEVVGFEPVAVWYFGLDFYDFLTHLQLELDGFADSDLSDYFMDNLDDFQRTIDEDERSDYVVVVGRRV</sequence>
<dbReference type="InterPro" id="IPR029063">
    <property type="entry name" value="SAM-dependent_MTases_sf"/>
</dbReference>
<dbReference type="PANTHER" id="PTHR43861">
    <property type="entry name" value="TRANS-ACONITATE 2-METHYLTRANSFERASE-RELATED"/>
    <property type="match status" value="1"/>
</dbReference>
<dbReference type="GO" id="GO:0032259">
    <property type="term" value="P:methylation"/>
    <property type="evidence" value="ECO:0007669"/>
    <property type="project" value="UniProtKB-KW"/>
</dbReference>
<organism evidence="2 3">
    <name type="scientific">Halomarina oriensis</name>
    <dbReference type="NCBI Taxonomy" id="671145"/>
    <lineage>
        <taxon>Archaea</taxon>
        <taxon>Methanobacteriati</taxon>
        <taxon>Methanobacteriota</taxon>
        <taxon>Stenosarchaea group</taxon>
        <taxon>Halobacteria</taxon>
        <taxon>Halobacteriales</taxon>
        <taxon>Natronomonadaceae</taxon>
        <taxon>Halomarina</taxon>
    </lineage>
</organism>
<evidence type="ECO:0000313" key="2">
    <source>
        <dbReference type="EMBL" id="MWG36303.1"/>
    </source>
</evidence>
<dbReference type="Gene3D" id="3.40.50.150">
    <property type="entry name" value="Vaccinia Virus protein VP39"/>
    <property type="match status" value="1"/>
</dbReference>
<dbReference type="Proteomes" id="UP000451471">
    <property type="component" value="Unassembled WGS sequence"/>
</dbReference>
<evidence type="ECO:0000256" key="1">
    <source>
        <dbReference type="SAM" id="MobiDB-lite"/>
    </source>
</evidence>
<gene>
    <name evidence="2" type="ORF">GQS65_17745</name>
</gene>
<dbReference type="RefSeq" id="WP_158205964.1">
    <property type="nucleotide sequence ID" value="NZ_WSZK01000034.1"/>
</dbReference>
<feature type="region of interest" description="Disordered" evidence="1">
    <location>
        <begin position="1"/>
        <end position="20"/>
    </location>
</feature>
<feature type="compositionally biased region" description="Basic and acidic residues" evidence="1">
    <location>
        <begin position="1"/>
        <end position="18"/>
    </location>
</feature>
<proteinExistence type="predicted"/>
<dbReference type="OrthoDB" id="147504at2157"/>
<keyword evidence="3" id="KW-1185">Reference proteome</keyword>
<dbReference type="EMBL" id="WSZK01000034">
    <property type="protein sequence ID" value="MWG36303.1"/>
    <property type="molecule type" value="Genomic_DNA"/>
</dbReference>
<dbReference type="Pfam" id="PF13489">
    <property type="entry name" value="Methyltransf_23"/>
    <property type="match status" value="1"/>
</dbReference>
<dbReference type="CDD" id="cd02440">
    <property type="entry name" value="AdoMet_MTases"/>
    <property type="match status" value="1"/>
</dbReference>
<dbReference type="GO" id="GO:0008168">
    <property type="term" value="F:methyltransferase activity"/>
    <property type="evidence" value="ECO:0007669"/>
    <property type="project" value="UniProtKB-KW"/>
</dbReference>
<evidence type="ECO:0000313" key="3">
    <source>
        <dbReference type="Proteomes" id="UP000451471"/>
    </source>
</evidence>
<dbReference type="AlphaFoldDB" id="A0A6B0GUP3"/>
<dbReference type="PANTHER" id="PTHR43861:SF6">
    <property type="entry name" value="METHYLTRANSFERASE TYPE 11"/>
    <property type="match status" value="1"/>
</dbReference>
<comment type="caution">
    <text evidence="2">The sequence shown here is derived from an EMBL/GenBank/DDBJ whole genome shotgun (WGS) entry which is preliminary data.</text>
</comment>
<keyword evidence="2" id="KW-0808">Transferase</keyword>
<name>A0A6B0GUP3_9EURY</name>